<dbReference type="RefSeq" id="XP_066715476.1">
    <property type="nucleotide sequence ID" value="XM_066858534.1"/>
</dbReference>
<dbReference type="EMBL" id="JAQQWL010000007">
    <property type="protein sequence ID" value="KAK8064487.1"/>
    <property type="molecule type" value="Genomic_DNA"/>
</dbReference>
<feature type="region of interest" description="Disordered" evidence="2">
    <location>
        <begin position="233"/>
        <end position="263"/>
    </location>
</feature>
<evidence type="ECO:0008006" key="5">
    <source>
        <dbReference type="Google" id="ProtNLM"/>
    </source>
</evidence>
<protein>
    <recommendedName>
        <fullName evidence="5">HTH psq-type domain-containing protein</fullName>
    </recommendedName>
</protein>
<evidence type="ECO:0000256" key="2">
    <source>
        <dbReference type="SAM" id="MobiDB-lite"/>
    </source>
</evidence>
<dbReference type="Proteomes" id="UP001480595">
    <property type="component" value="Unassembled WGS sequence"/>
</dbReference>
<dbReference type="Gene3D" id="1.10.10.60">
    <property type="entry name" value="Homeodomain-like"/>
    <property type="match status" value="1"/>
</dbReference>
<gene>
    <name evidence="3" type="ORF">PG994_007125</name>
</gene>
<dbReference type="InterPro" id="IPR009057">
    <property type="entry name" value="Homeodomain-like_sf"/>
</dbReference>
<dbReference type="GeneID" id="92091597"/>
<organism evidence="3 4">
    <name type="scientific">Apiospora phragmitis</name>
    <dbReference type="NCBI Taxonomy" id="2905665"/>
    <lineage>
        <taxon>Eukaryota</taxon>
        <taxon>Fungi</taxon>
        <taxon>Dikarya</taxon>
        <taxon>Ascomycota</taxon>
        <taxon>Pezizomycotina</taxon>
        <taxon>Sordariomycetes</taxon>
        <taxon>Xylariomycetidae</taxon>
        <taxon>Amphisphaeriales</taxon>
        <taxon>Apiosporaceae</taxon>
        <taxon>Apiospora</taxon>
    </lineage>
</organism>
<name>A0ABR1UZX8_9PEZI</name>
<dbReference type="SUPFAM" id="SSF46689">
    <property type="entry name" value="Homeodomain-like"/>
    <property type="match status" value="1"/>
</dbReference>
<feature type="coiled-coil region" evidence="1">
    <location>
        <begin position="172"/>
        <end position="206"/>
    </location>
</feature>
<keyword evidence="4" id="KW-1185">Reference proteome</keyword>
<feature type="compositionally biased region" description="Low complexity" evidence="2">
    <location>
        <begin position="251"/>
        <end position="263"/>
    </location>
</feature>
<sequence length="271" mass="30530">MPIPTPESAIQRAILAVQASESERAASKRFKVPRATLRDRIRGRPTRTESKESVRTLSSAQEEYLKTWAIRQAQLGLAPKHNVFRLFVARLLKTDQPALPLGIHWPLNSRLRRYEQGRGQEVVPSGPRQLNDQQTPIREAPTPTSSRHTRQIEALARNGDVQLDGTHRRLLFRKLGKGLNSLNAQLAGLEQERDRLQAELDKARKPKTRRAVKDPNRAFVTMQDVMAVKDGITGQQHDPQDESGEDEMIQAISSDSESDSNIASCIEVEIR</sequence>
<evidence type="ECO:0000256" key="1">
    <source>
        <dbReference type="SAM" id="Coils"/>
    </source>
</evidence>
<evidence type="ECO:0000313" key="3">
    <source>
        <dbReference type="EMBL" id="KAK8064487.1"/>
    </source>
</evidence>
<accession>A0ABR1UZX8</accession>
<feature type="region of interest" description="Disordered" evidence="2">
    <location>
        <begin position="117"/>
        <end position="149"/>
    </location>
</feature>
<comment type="caution">
    <text evidence="3">The sequence shown here is derived from an EMBL/GenBank/DDBJ whole genome shotgun (WGS) entry which is preliminary data.</text>
</comment>
<keyword evidence="1" id="KW-0175">Coiled coil</keyword>
<evidence type="ECO:0000313" key="4">
    <source>
        <dbReference type="Proteomes" id="UP001480595"/>
    </source>
</evidence>
<reference evidence="3 4" key="1">
    <citation type="submission" date="2023-01" db="EMBL/GenBank/DDBJ databases">
        <title>Analysis of 21 Apiospora genomes using comparative genomics revels a genus with tremendous synthesis potential of carbohydrate active enzymes and secondary metabolites.</title>
        <authorList>
            <person name="Sorensen T."/>
        </authorList>
    </citation>
    <scope>NUCLEOTIDE SEQUENCE [LARGE SCALE GENOMIC DNA]</scope>
    <source>
        <strain evidence="3 4">CBS 135458</strain>
    </source>
</reference>
<feature type="compositionally biased region" description="Polar residues" evidence="2">
    <location>
        <begin position="128"/>
        <end position="146"/>
    </location>
</feature>
<proteinExistence type="predicted"/>